<reference evidence="4" key="1">
    <citation type="submission" date="2012-04" db="EMBL/GenBank/DDBJ databases">
        <title>The Genome Sequence of Loa loa.</title>
        <authorList>
            <consortium name="The Broad Institute Genome Sequencing Platform"/>
            <consortium name="Broad Institute Genome Sequencing Center for Infectious Disease"/>
            <person name="Nutman T.B."/>
            <person name="Fink D.L."/>
            <person name="Russ C."/>
            <person name="Young S."/>
            <person name="Zeng Q."/>
            <person name="Gargeya S."/>
            <person name="Alvarado L."/>
            <person name="Berlin A."/>
            <person name="Chapman S.B."/>
            <person name="Chen Z."/>
            <person name="Freedman E."/>
            <person name="Gellesch M."/>
            <person name="Goldberg J."/>
            <person name="Griggs A."/>
            <person name="Gujja S."/>
            <person name="Heilman E.R."/>
            <person name="Heiman D."/>
            <person name="Howarth C."/>
            <person name="Mehta T."/>
            <person name="Neiman D."/>
            <person name="Pearson M."/>
            <person name="Roberts A."/>
            <person name="Saif S."/>
            <person name="Shea T."/>
            <person name="Shenoy N."/>
            <person name="Sisk P."/>
            <person name="Stolte C."/>
            <person name="Sykes S."/>
            <person name="White J."/>
            <person name="Yandava C."/>
            <person name="Haas B."/>
            <person name="Henn M.R."/>
            <person name="Nusbaum C."/>
            <person name="Birren B."/>
        </authorList>
    </citation>
    <scope>NUCLEOTIDE SEQUENCE [LARGE SCALE GENOMIC DNA]</scope>
</reference>
<evidence type="ECO:0000313" key="4">
    <source>
        <dbReference type="EMBL" id="EJD75706.1"/>
    </source>
</evidence>
<dbReference type="OMA" id="CHRNSAD"/>
<protein>
    <recommendedName>
        <fullName evidence="3">SAM domain-containing protein</fullName>
    </recommendedName>
</protein>
<dbReference type="SUPFAM" id="SSF47769">
    <property type="entry name" value="SAM/Pointed domain"/>
    <property type="match status" value="2"/>
</dbReference>
<dbReference type="CDD" id="cd09497">
    <property type="entry name" value="SAM_caskin1_2_repeat1"/>
    <property type="match status" value="1"/>
</dbReference>
<keyword evidence="1" id="KW-0677">Repeat</keyword>
<organism evidence="4">
    <name type="scientific">Loa loa</name>
    <name type="common">Eye worm</name>
    <name type="synonym">Filaria loa</name>
    <dbReference type="NCBI Taxonomy" id="7209"/>
    <lineage>
        <taxon>Eukaryota</taxon>
        <taxon>Metazoa</taxon>
        <taxon>Ecdysozoa</taxon>
        <taxon>Nematoda</taxon>
        <taxon>Chromadorea</taxon>
        <taxon>Rhabditida</taxon>
        <taxon>Spirurina</taxon>
        <taxon>Spiruromorpha</taxon>
        <taxon>Filarioidea</taxon>
        <taxon>Onchocercidae</taxon>
        <taxon>Loa</taxon>
    </lineage>
</organism>
<dbReference type="Gene3D" id="1.10.150.50">
    <property type="entry name" value="Transcription Factor, Ets-1"/>
    <property type="match status" value="2"/>
</dbReference>
<dbReference type="Pfam" id="PF00536">
    <property type="entry name" value="SAM_1"/>
    <property type="match status" value="1"/>
</dbReference>
<dbReference type="PROSITE" id="PS50105">
    <property type="entry name" value="SAM_DOMAIN"/>
    <property type="match status" value="2"/>
</dbReference>
<dbReference type="InterPro" id="IPR013761">
    <property type="entry name" value="SAM/pointed_sf"/>
</dbReference>
<gene>
    <name evidence="4" type="ORF">LOAG_17201</name>
</gene>
<dbReference type="InterPro" id="IPR033635">
    <property type="entry name" value="ANKS1/Caskin"/>
</dbReference>
<name>A0A1S0UJU4_LOALO</name>
<evidence type="ECO:0000256" key="1">
    <source>
        <dbReference type="ARBA" id="ARBA00022737"/>
    </source>
</evidence>
<accession>A0A1S0UJU4</accession>
<dbReference type="AlphaFoldDB" id="A0A1S0UJU4"/>
<dbReference type="InterPro" id="IPR035497">
    <property type="entry name" value="Caskin1/2_SAM_1"/>
</dbReference>
<dbReference type="PANTHER" id="PTHR24174">
    <property type="entry name" value="ANKYRIN REPEAT AND STERILE ALPHA MOTIF DOMAIN-CONTAINING PROTEIN 1"/>
    <property type="match status" value="1"/>
</dbReference>
<dbReference type="OrthoDB" id="5314041at2759"/>
<feature type="domain" description="SAM" evidence="3">
    <location>
        <begin position="260"/>
        <end position="323"/>
    </location>
</feature>
<dbReference type="PANTHER" id="PTHR24174:SF16">
    <property type="entry name" value="CASKIN-2"/>
    <property type="match status" value="1"/>
</dbReference>
<dbReference type="RefSeq" id="XP_020306550.1">
    <property type="nucleotide sequence ID" value="XM_020449863.1"/>
</dbReference>
<dbReference type="EMBL" id="JH712114">
    <property type="protein sequence ID" value="EJD75706.1"/>
    <property type="molecule type" value="Genomic_DNA"/>
</dbReference>
<proteinExistence type="predicted"/>
<dbReference type="Pfam" id="PF07647">
    <property type="entry name" value="SAM_2"/>
    <property type="match status" value="1"/>
</dbReference>
<dbReference type="InParanoid" id="A0A1S0UJU4"/>
<evidence type="ECO:0000259" key="3">
    <source>
        <dbReference type="PROSITE" id="PS50105"/>
    </source>
</evidence>
<dbReference type="InterPro" id="IPR035498">
    <property type="entry name" value="Caskin1/2_SAM_2"/>
</dbReference>
<evidence type="ECO:0000256" key="2">
    <source>
        <dbReference type="ARBA" id="ARBA00023043"/>
    </source>
</evidence>
<keyword evidence="2" id="KW-0040">ANK repeat</keyword>
<dbReference type="GeneID" id="9947063"/>
<feature type="domain" description="SAM" evidence="3">
    <location>
        <begin position="330"/>
        <end position="394"/>
    </location>
</feature>
<dbReference type="CTD" id="9947063"/>
<dbReference type="CDD" id="cd09498">
    <property type="entry name" value="SAM_caskin1_2_repeat2"/>
    <property type="match status" value="1"/>
</dbReference>
<dbReference type="SMART" id="SM00454">
    <property type="entry name" value="SAM"/>
    <property type="match status" value="2"/>
</dbReference>
<dbReference type="KEGG" id="loa:LOAG_17201"/>
<dbReference type="InterPro" id="IPR001660">
    <property type="entry name" value="SAM"/>
</dbReference>
<sequence length="705" mass="77270">MPSRLGPRSASVVVQQIPRQAKKVSVPIVPDMNTQKYGTCQTNIIEAVATTDSYGSERSVVLQQRNGSLESGKYDKSLCFNDDSYCVHSVFKSRKDCLMNMEKECQENLITVSPSSSVSLKQRFHYINRQNSDNLSCNGCHRNSADFNSSHGSHGSSSGFESMKSGSSYVCSAGGIQGAIGSNSSFLRTSSTVSGSSSGLLAHNSQSRLSMQSSSSGDASLITNNMSNVFDNSGAEYVRRDNLGDISRLSFSDMMLKGMSEAEILAQWLGSLGYPEYLRAFLTQGYDLSTIARITSEDLTALGITHPIHRKLLISEIHTWRITDTWPTLIPSGELREWLPLIGLPEYVTLFEKQGYCRIGEIQNFTWEDFEDIGIKKLGHLKRLGLAIKKIKAHEFGRIQPNGGSQRLGFVAVHHNKIDSQAVYNGLRSHLTPPPPAPTSTFHPASLSNLCENYYIIGKQHSHLRKVFPPESHAQKQVVQVCPHYQSTAANETGPYHLQRFDGQSLESGLNKQETGSLQMNLCSFSRILPVESLQKHSAIQQQLFVLPAKILSTAENSTSSDSEDYPPPPAPLACEGSIQLLRAFHESAMAATAVSGTADGSNFEKQYNESTSFSANDQSSLAKDNCGTIKGRVGLPLRQKCCETSTNTSFSQPKVPRRSYSTSANNDDVLNGIGCMLQNLTDELDAMLLPSKSLRHSYGGQVPF</sequence>